<proteinExistence type="predicted"/>
<keyword evidence="2" id="KW-1185">Reference proteome</keyword>
<name>A0A8D5AKS2_9GAMM</name>
<organism evidence="1 2">
    <name type="scientific">Methylogaea oryzae</name>
    <dbReference type="NCBI Taxonomy" id="1295382"/>
    <lineage>
        <taxon>Bacteria</taxon>
        <taxon>Pseudomonadati</taxon>
        <taxon>Pseudomonadota</taxon>
        <taxon>Gammaproteobacteria</taxon>
        <taxon>Methylococcales</taxon>
        <taxon>Methylococcaceae</taxon>
        <taxon>Methylogaea</taxon>
    </lineage>
</organism>
<dbReference type="Proteomes" id="UP000824988">
    <property type="component" value="Chromosome"/>
</dbReference>
<reference evidence="1" key="1">
    <citation type="submission" date="2019-06" db="EMBL/GenBank/DDBJ databases">
        <title>Complete genome sequence of Methylogaea oryzae strain JCM16910.</title>
        <authorList>
            <person name="Asakawa S."/>
        </authorList>
    </citation>
    <scope>NUCLEOTIDE SEQUENCE</scope>
    <source>
        <strain evidence="1">E10</strain>
    </source>
</reference>
<sequence length="124" mass="14133">MSYKIGLIKMAIKWTPKAMVLLGANVVLRGIAKLLDFNLDLDGRKAYAKVRLHGEAEIIEVLLEDFAIISDGQTHRIKLGKAQANRPWLNNLLRHVTRKTWKIPTMPEFKAQIEFAAELLKAER</sequence>
<dbReference type="RefSeq" id="WP_054772995.1">
    <property type="nucleotide sequence ID" value="NZ_AP019782.1"/>
</dbReference>
<evidence type="ECO:0000313" key="1">
    <source>
        <dbReference type="EMBL" id="BBL72104.1"/>
    </source>
</evidence>
<dbReference type="AlphaFoldDB" id="A0A8D5AKS2"/>
<evidence type="ECO:0000313" key="2">
    <source>
        <dbReference type="Proteomes" id="UP000824988"/>
    </source>
</evidence>
<dbReference type="KEGG" id="moz:MoryE10_27100"/>
<dbReference type="EMBL" id="AP019782">
    <property type="protein sequence ID" value="BBL72104.1"/>
    <property type="molecule type" value="Genomic_DNA"/>
</dbReference>
<accession>A0A8D5AKS2</accession>
<protein>
    <submittedName>
        <fullName evidence="1">Uncharacterized protein</fullName>
    </submittedName>
</protein>
<gene>
    <name evidence="1" type="ORF">MoryE10_27100</name>
</gene>